<dbReference type="Pfam" id="PF00106">
    <property type="entry name" value="adh_short"/>
    <property type="match status" value="1"/>
</dbReference>
<evidence type="ECO:0000313" key="14">
    <source>
        <dbReference type="EMBL" id="KAF1813786.1"/>
    </source>
</evidence>
<keyword evidence="6" id="KW-0560">Oxidoreductase</keyword>
<evidence type="ECO:0000256" key="2">
    <source>
        <dbReference type="ARBA" id="ARBA00006484"/>
    </source>
</evidence>
<comment type="similarity">
    <text evidence="2 12">Belongs to the short-chain dehydrogenases/reductases (SDR) family.</text>
</comment>
<dbReference type="PANTHER" id="PTHR24322">
    <property type="entry name" value="PKSB"/>
    <property type="match status" value="1"/>
</dbReference>
<evidence type="ECO:0000256" key="8">
    <source>
        <dbReference type="ARBA" id="ARBA00023136"/>
    </source>
</evidence>
<keyword evidence="3 13" id="KW-0812">Transmembrane</keyword>
<gene>
    <name evidence="14 16" type="ORF">P152DRAFT_414177</name>
</gene>
<dbReference type="AlphaFoldDB" id="A0A6G1G779"/>
<dbReference type="EMBL" id="ML975154">
    <property type="protein sequence ID" value="KAF1813786.1"/>
    <property type="molecule type" value="Genomic_DNA"/>
</dbReference>
<evidence type="ECO:0000256" key="12">
    <source>
        <dbReference type="RuleBase" id="RU000363"/>
    </source>
</evidence>
<evidence type="ECO:0000256" key="3">
    <source>
        <dbReference type="ARBA" id="ARBA00022692"/>
    </source>
</evidence>
<dbReference type="SUPFAM" id="SSF51735">
    <property type="entry name" value="NAD(P)-binding Rossmann-fold domains"/>
    <property type="match status" value="1"/>
</dbReference>
<dbReference type="InterPro" id="IPR020904">
    <property type="entry name" value="Sc_DH/Rdtase_CS"/>
</dbReference>
<comment type="function">
    <text evidence="9">Catalyzes the reduction of all-trans-retinal to all-trans-retinol in the presence of NADPH.</text>
</comment>
<dbReference type="InterPro" id="IPR002347">
    <property type="entry name" value="SDR_fam"/>
</dbReference>
<feature type="transmembrane region" description="Helical" evidence="13">
    <location>
        <begin position="92"/>
        <end position="112"/>
    </location>
</feature>
<evidence type="ECO:0000256" key="1">
    <source>
        <dbReference type="ARBA" id="ARBA00004141"/>
    </source>
</evidence>
<dbReference type="PANTHER" id="PTHR24322:SF736">
    <property type="entry name" value="RETINOL DEHYDROGENASE 10"/>
    <property type="match status" value="1"/>
</dbReference>
<organism evidence="14">
    <name type="scientific">Eremomyces bilateralis CBS 781.70</name>
    <dbReference type="NCBI Taxonomy" id="1392243"/>
    <lineage>
        <taxon>Eukaryota</taxon>
        <taxon>Fungi</taxon>
        <taxon>Dikarya</taxon>
        <taxon>Ascomycota</taxon>
        <taxon>Pezizomycotina</taxon>
        <taxon>Dothideomycetes</taxon>
        <taxon>Dothideomycetes incertae sedis</taxon>
        <taxon>Eremomycetales</taxon>
        <taxon>Eremomycetaceae</taxon>
        <taxon>Eremomyces</taxon>
    </lineage>
</organism>
<feature type="transmembrane region" description="Helical" evidence="13">
    <location>
        <begin position="59"/>
        <end position="80"/>
    </location>
</feature>
<dbReference type="GO" id="GO:0052650">
    <property type="term" value="F:all-trans-retinol dehydrogenase (NADP+) activity"/>
    <property type="evidence" value="ECO:0007669"/>
    <property type="project" value="UniProtKB-ARBA"/>
</dbReference>
<accession>A0A6G1G779</accession>
<evidence type="ECO:0000313" key="15">
    <source>
        <dbReference type="Proteomes" id="UP000504638"/>
    </source>
</evidence>
<evidence type="ECO:0000256" key="4">
    <source>
        <dbReference type="ARBA" id="ARBA00022857"/>
    </source>
</evidence>
<protein>
    <recommendedName>
        <fullName evidence="10">Short-chain dehydrogenase/reductase 3</fullName>
    </recommendedName>
    <alternativeName>
        <fullName evidence="11">Retinal short-chain dehydrogenase/reductase 1</fullName>
    </alternativeName>
</protein>
<dbReference type="Gene3D" id="3.40.50.720">
    <property type="entry name" value="NAD(P)-binding Rossmann-like Domain"/>
    <property type="match status" value="1"/>
</dbReference>
<sequence length="357" mass="38732">MNRDAPRRAGKAWYELLSVDLLYYVASYTVLHPFVAWIVPLCLRAQLTPYNHRAFLFSVGYAAFLTCVFIANGISKILAYGKPRKVDLGEEVIVVTGGGGGLGLFIAQVYGIRGASVAVLDVKSTNEDEVPGITFYKCDVRDKNALAKVAEKIEKELGPPTILINNAGIMHGKSLLDLSCEEIEKTIQVNLLSQFYTIKQFLPGMLEQGFGTIVTVASVLGHLGCANLADYCASKAGLIALHTSLAGELEQSPHPSAKNIRTVLCTPGQMATPLFAGVQTPSNFLAPVLEPVDVAKQIMKMVDAGEGGEIALPLYSRTVHFTKCLPAGVQWVVRRLSGMDRAMVDYSKVAKKREKSR</sequence>
<keyword evidence="5 13" id="KW-1133">Transmembrane helix</keyword>
<keyword evidence="7" id="KW-0443">Lipid metabolism</keyword>
<dbReference type="GeneID" id="54417588"/>
<evidence type="ECO:0000256" key="10">
    <source>
        <dbReference type="ARBA" id="ARBA00068717"/>
    </source>
</evidence>
<proteinExistence type="inferred from homology"/>
<evidence type="ECO:0000256" key="7">
    <source>
        <dbReference type="ARBA" id="ARBA00023098"/>
    </source>
</evidence>
<name>A0A6G1G779_9PEZI</name>
<dbReference type="Proteomes" id="UP000504638">
    <property type="component" value="Unplaced"/>
</dbReference>
<dbReference type="PROSITE" id="PS00061">
    <property type="entry name" value="ADH_SHORT"/>
    <property type="match status" value="1"/>
</dbReference>
<reference evidence="14 16" key="1">
    <citation type="submission" date="2020-01" db="EMBL/GenBank/DDBJ databases">
        <authorList>
            <consortium name="DOE Joint Genome Institute"/>
            <person name="Haridas S."/>
            <person name="Albert R."/>
            <person name="Binder M."/>
            <person name="Bloem J."/>
            <person name="Labutti K."/>
            <person name="Salamov A."/>
            <person name="Andreopoulos B."/>
            <person name="Baker S.E."/>
            <person name="Barry K."/>
            <person name="Bills G."/>
            <person name="Bluhm B.H."/>
            <person name="Cannon C."/>
            <person name="Castanera R."/>
            <person name="Culley D.E."/>
            <person name="Daum C."/>
            <person name="Ezra D."/>
            <person name="Gonzalez J.B."/>
            <person name="Henrissat B."/>
            <person name="Kuo A."/>
            <person name="Liang C."/>
            <person name="Lipzen A."/>
            <person name="Lutzoni F."/>
            <person name="Magnuson J."/>
            <person name="Mondo S."/>
            <person name="Nolan M."/>
            <person name="Ohm R."/>
            <person name="Pangilinan J."/>
            <person name="Park H.-J."/>
            <person name="Ramirez L."/>
            <person name="Alfaro M."/>
            <person name="Sun H."/>
            <person name="Tritt A."/>
            <person name="Yoshinaga Y."/>
            <person name="Zwiers L.-H."/>
            <person name="Turgeon B.G."/>
            <person name="Goodwin S.B."/>
            <person name="Spatafora J.W."/>
            <person name="Crous P.W."/>
            <person name="Grigoriev I.V."/>
        </authorList>
    </citation>
    <scope>NUCLEOTIDE SEQUENCE</scope>
    <source>
        <strain evidence="14 16">CBS 781.70</strain>
    </source>
</reference>
<evidence type="ECO:0000256" key="5">
    <source>
        <dbReference type="ARBA" id="ARBA00022989"/>
    </source>
</evidence>
<evidence type="ECO:0000256" key="6">
    <source>
        <dbReference type="ARBA" id="ARBA00023002"/>
    </source>
</evidence>
<dbReference type="PRINTS" id="PR00081">
    <property type="entry name" value="GDHRDH"/>
</dbReference>
<keyword evidence="15" id="KW-1185">Reference proteome</keyword>
<evidence type="ECO:0000313" key="16">
    <source>
        <dbReference type="RefSeq" id="XP_033535417.1"/>
    </source>
</evidence>
<keyword evidence="8 13" id="KW-0472">Membrane</keyword>
<dbReference type="FunFam" id="3.40.50.720:FF:000131">
    <property type="entry name" value="Short-chain dehydrogenase/reductase 3"/>
    <property type="match status" value="1"/>
</dbReference>
<evidence type="ECO:0000256" key="13">
    <source>
        <dbReference type="SAM" id="Phobius"/>
    </source>
</evidence>
<evidence type="ECO:0000256" key="9">
    <source>
        <dbReference type="ARBA" id="ARBA00059620"/>
    </source>
</evidence>
<feature type="transmembrane region" description="Helical" evidence="13">
    <location>
        <begin position="21"/>
        <end position="39"/>
    </location>
</feature>
<dbReference type="RefSeq" id="XP_033535417.1">
    <property type="nucleotide sequence ID" value="XM_033677018.1"/>
</dbReference>
<dbReference type="GO" id="GO:0016020">
    <property type="term" value="C:membrane"/>
    <property type="evidence" value="ECO:0007669"/>
    <property type="project" value="UniProtKB-SubCell"/>
</dbReference>
<dbReference type="InterPro" id="IPR036291">
    <property type="entry name" value="NAD(P)-bd_dom_sf"/>
</dbReference>
<comment type="subcellular location">
    <subcellularLocation>
        <location evidence="1">Membrane</location>
        <topology evidence="1">Multi-pass membrane protein</topology>
    </subcellularLocation>
</comment>
<dbReference type="OrthoDB" id="5840532at2759"/>
<reference evidence="16" key="2">
    <citation type="submission" date="2020-04" db="EMBL/GenBank/DDBJ databases">
        <authorList>
            <consortium name="NCBI Genome Project"/>
        </authorList>
    </citation>
    <scope>NUCLEOTIDE SEQUENCE</scope>
    <source>
        <strain evidence="16">CBS 781.70</strain>
    </source>
</reference>
<dbReference type="PRINTS" id="PR00080">
    <property type="entry name" value="SDRFAMILY"/>
</dbReference>
<reference evidence="16" key="3">
    <citation type="submission" date="2025-04" db="UniProtKB">
        <authorList>
            <consortium name="RefSeq"/>
        </authorList>
    </citation>
    <scope>IDENTIFICATION</scope>
    <source>
        <strain evidence="16">CBS 781.70</strain>
    </source>
</reference>
<keyword evidence="4" id="KW-0521">NADP</keyword>
<evidence type="ECO:0000256" key="11">
    <source>
        <dbReference type="ARBA" id="ARBA00082544"/>
    </source>
</evidence>
<dbReference type="CDD" id="cd05339">
    <property type="entry name" value="17beta-HSDXI-like_SDR_c"/>
    <property type="match status" value="1"/>
</dbReference>